<accession>J3L853</accession>
<dbReference type="HOGENOM" id="CLU_1412187_0_0_1"/>
<evidence type="ECO:0000313" key="2">
    <source>
        <dbReference type="Proteomes" id="UP000006038"/>
    </source>
</evidence>
<dbReference type="eggNOG" id="ENOG502R5EB">
    <property type="taxonomic scope" value="Eukaryota"/>
</dbReference>
<organism evidence="1">
    <name type="scientific">Oryza brachyantha</name>
    <name type="common">malo sina</name>
    <dbReference type="NCBI Taxonomy" id="4533"/>
    <lineage>
        <taxon>Eukaryota</taxon>
        <taxon>Viridiplantae</taxon>
        <taxon>Streptophyta</taxon>
        <taxon>Embryophyta</taxon>
        <taxon>Tracheophyta</taxon>
        <taxon>Spermatophyta</taxon>
        <taxon>Magnoliopsida</taxon>
        <taxon>Liliopsida</taxon>
        <taxon>Poales</taxon>
        <taxon>Poaceae</taxon>
        <taxon>BOP clade</taxon>
        <taxon>Oryzoideae</taxon>
        <taxon>Oryzeae</taxon>
        <taxon>Oryzinae</taxon>
        <taxon>Oryza</taxon>
    </lineage>
</organism>
<dbReference type="EnsemblPlants" id="OB01G54090.1">
    <property type="protein sequence ID" value="OB01G54090.1"/>
    <property type="gene ID" value="OB01G54090"/>
</dbReference>
<reference evidence="1" key="1">
    <citation type="journal article" date="2013" name="Nat. Commun.">
        <title>Whole-genome sequencing of Oryza brachyantha reveals mechanisms underlying Oryza genome evolution.</title>
        <authorList>
            <person name="Chen J."/>
            <person name="Huang Q."/>
            <person name="Gao D."/>
            <person name="Wang J."/>
            <person name="Lang Y."/>
            <person name="Liu T."/>
            <person name="Li B."/>
            <person name="Bai Z."/>
            <person name="Luis Goicoechea J."/>
            <person name="Liang C."/>
            <person name="Chen C."/>
            <person name="Zhang W."/>
            <person name="Sun S."/>
            <person name="Liao Y."/>
            <person name="Zhang X."/>
            <person name="Yang L."/>
            <person name="Song C."/>
            <person name="Wang M."/>
            <person name="Shi J."/>
            <person name="Liu G."/>
            <person name="Liu J."/>
            <person name="Zhou H."/>
            <person name="Zhou W."/>
            <person name="Yu Q."/>
            <person name="An N."/>
            <person name="Chen Y."/>
            <person name="Cai Q."/>
            <person name="Wang B."/>
            <person name="Liu B."/>
            <person name="Min J."/>
            <person name="Huang Y."/>
            <person name="Wu H."/>
            <person name="Li Z."/>
            <person name="Zhang Y."/>
            <person name="Yin Y."/>
            <person name="Song W."/>
            <person name="Jiang J."/>
            <person name="Jackson S.A."/>
            <person name="Wing R.A."/>
            <person name="Wang J."/>
            <person name="Chen M."/>
        </authorList>
    </citation>
    <scope>NUCLEOTIDE SEQUENCE [LARGE SCALE GENOMIC DNA]</scope>
    <source>
        <strain evidence="1">cv. IRGC 101232</strain>
    </source>
</reference>
<name>J3L853_ORYBR</name>
<dbReference type="Gramene" id="OB01G54090.1">
    <property type="protein sequence ID" value="OB01G54090.1"/>
    <property type="gene ID" value="OB01G54090"/>
</dbReference>
<keyword evidence="2" id="KW-1185">Reference proteome</keyword>
<reference evidence="1" key="2">
    <citation type="submission" date="2013-04" db="UniProtKB">
        <authorList>
            <consortium name="EnsemblPlants"/>
        </authorList>
    </citation>
    <scope>IDENTIFICATION</scope>
</reference>
<evidence type="ECO:0000313" key="1">
    <source>
        <dbReference type="EnsemblPlants" id="OB01G54090.1"/>
    </source>
</evidence>
<dbReference type="AlphaFoldDB" id="J3L853"/>
<dbReference type="Proteomes" id="UP000006038">
    <property type="component" value="Chromosome 1"/>
</dbReference>
<protein>
    <submittedName>
        <fullName evidence="1">Uncharacterized protein</fullName>
    </submittedName>
</protein>
<proteinExistence type="predicted"/>
<sequence length="193" mass="20769">NLEDEAVCSLEDGQREVAGADGAGVAGGAVPADLTLRAGEHADLPHLHHGDGELVEERLLVGGELGDDGLGAGVGEEVLVRREQPLPVHQVDVVLVVEHVRRADVVRRAVVGVLLGARQLQLPGEPLVHRLVLLRVQPVAERRAVRDADGVPAGERHQVVVVELELAERLEELGDVGARRRERVEDGLLRREL</sequence>